<gene>
    <name evidence="2" type="ORF">TwortDSMZ_181</name>
</gene>
<protein>
    <recommendedName>
        <fullName evidence="4">Lipoprotein</fullName>
    </recommendedName>
</protein>
<evidence type="ECO:0000313" key="3">
    <source>
        <dbReference type="Proteomes" id="UP000503318"/>
    </source>
</evidence>
<feature type="region of interest" description="Disordered" evidence="1">
    <location>
        <begin position="23"/>
        <end position="67"/>
    </location>
</feature>
<proteinExistence type="predicted"/>
<dbReference type="EMBL" id="MT151386">
    <property type="protein sequence ID" value="QIW89177.1"/>
    <property type="molecule type" value="Genomic_DNA"/>
</dbReference>
<evidence type="ECO:0000313" key="2">
    <source>
        <dbReference type="EMBL" id="QIW89177.1"/>
    </source>
</evidence>
<dbReference type="RefSeq" id="YP_238639.1">
    <property type="nucleotide sequence ID" value="NC_007021.1"/>
</dbReference>
<organismHost>
    <name type="scientific">Twortvirus twort</name>
    <dbReference type="NCBI Taxonomy" id="55510"/>
</organismHost>
<organism evidence="2 3">
    <name type="scientific">Staphylococcus phage Twort (strain DSM 17442 / HER 48)</name>
    <name type="common">Bacteriophage Twort</name>
    <dbReference type="NCBI Taxonomy" id="2908167"/>
    <lineage>
        <taxon>Viruses</taxon>
        <taxon>Duplodnaviria</taxon>
        <taxon>Heunggongvirae</taxon>
        <taxon>Uroviricota</taxon>
        <taxon>Caudoviricetes</taxon>
        <taxon>Herelleviridae</taxon>
        <taxon>Twortvirinae</taxon>
        <taxon>Twortvirus</taxon>
        <taxon>Twortvirus twort</taxon>
    </lineage>
</organism>
<accession>A0A6H0X5R3</accession>
<feature type="compositionally biased region" description="Low complexity" evidence="1">
    <location>
        <begin position="32"/>
        <end position="50"/>
    </location>
</feature>
<dbReference type="PROSITE" id="PS51257">
    <property type="entry name" value="PROKAR_LIPOPROTEIN"/>
    <property type="match status" value="1"/>
</dbReference>
<reference evidence="2 3" key="1">
    <citation type="submission" date="2020-03" db="EMBL/GenBank/DDBJ databases">
        <title>Variable regions in the genome of staphylococcal bacteriophage Twort.</title>
        <authorList>
            <person name="Glowacka-Rutkowska A."/>
            <person name="Gawor J."/>
            <person name="Lobocka M."/>
        </authorList>
    </citation>
    <scope>NUCLEOTIDE SEQUENCE [LARGE SCALE GENOMIC DNA]</scope>
</reference>
<dbReference type="Proteomes" id="UP000503318">
    <property type="component" value="Segment"/>
</dbReference>
<evidence type="ECO:0008006" key="4">
    <source>
        <dbReference type="Google" id="ProtNLM"/>
    </source>
</evidence>
<name>A0A6H0X5R3_BPTWO</name>
<evidence type="ECO:0000256" key="1">
    <source>
        <dbReference type="SAM" id="MobiDB-lite"/>
    </source>
</evidence>
<dbReference type="KEGG" id="vg:5130367"/>
<sequence length="187" mass="21055">MKKLFMVGSLGLMLFVGGCGTTEHKEGSLESNTNEVVTTEQSTTQEYNGSSEGGNGNPNANVTTDPSEKYLSDFFESRAQGTILDRLDRYAELVGKINNPEENVEAETLQYAIKNMDTYVEELPVETEDDAKAQEQLRQMVQYYKQANENFKEYQDTGDINKLNKGNEMYNEGYTLEVEVKRGTNLI</sequence>